<dbReference type="GO" id="GO:0016627">
    <property type="term" value="F:oxidoreductase activity, acting on the CH-CH group of donors"/>
    <property type="evidence" value="ECO:0007669"/>
    <property type="project" value="TreeGrafter"/>
</dbReference>
<dbReference type="InterPro" id="IPR019920">
    <property type="entry name" value="F420-binding_dom_put"/>
</dbReference>
<proteinExistence type="predicted"/>
<keyword evidence="4" id="KW-1185">Reference proteome</keyword>
<name>A0A9E7C229_9ACTN</name>
<dbReference type="InterPro" id="IPR011576">
    <property type="entry name" value="Pyridox_Oxase_N"/>
</dbReference>
<dbReference type="SUPFAM" id="SSF50475">
    <property type="entry name" value="FMN-binding split barrel"/>
    <property type="match status" value="1"/>
</dbReference>
<reference evidence="3" key="1">
    <citation type="journal article" date="2022" name="Int. J. Syst. Evol. Microbiol.">
        <title>Pseudomonas aegrilactucae sp. nov. and Pseudomonas morbosilactucae sp. nov., pathogens causing bacterial rot of lettuce in Japan.</title>
        <authorList>
            <person name="Sawada H."/>
            <person name="Fujikawa T."/>
            <person name="Satou M."/>
        </authorList>
    </citation>
    <scope>NUCLEOTIDE SEQUENCE</scope>
    <source>
        <strain evidence="3">0166_1</strain>
    </source>
</reference>
<dbReference type="AlphaFoldDB" id="A0A9E7C229"/>
<accession>A0A9E7C229</accession>
<dbReference type="PANTHER" id="PTHR35176">
    <property type="entry name" value="HEME OXYGENASE HI_0854-RELATED"/>
    <property type="match status" value="1"/>
</dbReference>
<dbReference type="Gene3D" id="2.30.110.10">
    <property type="entry name" value="Electron Transport, Fmn-binding Protein, Chain A"/>
    <property type="match status" value="1"/>
</dbReference>
<sequence length="131" mass="14817">MDAQVRELFGEGRNFPTLATLMTDGSPHAISIWSGVEGDRVVFFTGRQSLKGRNIARDPHVALSVVDFENPYRTARVRGEVVETLDGDAAMEVVDRISQRYVGTDFPLRDSTLYFVEIHRESFEELPFEHA</sequence>
<evidence type="ECO:0000256" key="1">
    <source>
        <dbReference type="ARBA" id="ARBA00023002"/>
    </source>
</evidence>
<protein>
    <recommendedName>
        <fullName evidence="2">Pyridoxamine 5'-phosphate oxidase N-terminal domain-containing protein</fullName>
    </recommendedName>
</protein>
<keyword evidence="1" id="KW-0560">Oxidoreductase</keyword>
<dbReference type="Pfam" id="PF01243">
    <property type="entry name" value="PNPOx_N"/>
    <property type="match status" value="1"/>
</dbReference>
<gene>
    <name evidence="3" type="ORF">DSM104329_04553</name>
</gene>
<organism evidence="3 4">
    <name type="scientific">Capillimicrobium parvum</name>
    <dbReference type="NCBI Taxonomy" id="2884022"/>
    <lineage>
        <taxon>Bacteria</taxon>
        <taxon>Bacillati</taxon>
        <taxon>Actinomycetota</taxon>
        <taxon>Thermoleophilia</taxon>
        <taxon>Solirubrobacterales</taxon>
        <taxon>Capillimicrobiaceae</taxon>
        <taxon>Capillimicrobium</taxon>
    </lineage>
</organism>
<evidence type="ECO:0000313" key="3">
    <source>
        <dbReference type="EMBL" id="UGS38130.1"/>
    </source>
</evidence>
<dbReference type="NCBIfam" id="TIGR03618">
    <property type="entry name" value="Rv1155_F420"/>
    <property type="match status" value="1"/>
</dbReference>
<dbReference type="InterPro" id="IPR052019">
    <property type="entry name" value="F420H2_bilvrd_red/Heme_oxyg"/>
</dbReference>
<dbReference type="GO" id="GO:0005829">
    <property type="term" value="C:cytosol"/>
    <property type="evidence" value="ECO:0007669"/>
    <property type="project" value="TreeGrafter"/>
</dbReference>
<dbReference type="Proteomes" id="UP001162834">
    <property type="component" value="Chromosome"/>
</dbReference>
<evidence type="ECO:0000313" key="4">
    <source>
        <dbReference type="Proteomes" id="UP001162834"/>
    </source>
</evidence>
<evidence type="ECO:0000259" key="2">
    <source>
        <dbReference type="Pfam" id="PF01243"/>
    </source>
</evidence>
<dbReference type="GO" id="GO:0070967">
    <property type="term" value="F:coenzyme F420 binding"/>
    <property type="evidence" value="ECO:0007669"/>
    <property type="project" value="TreeGrafter"/>
</dbReference>
<dbReference type="InterPro" id="IPR012349">
    <property type="entry name" value="Split_barrel_FMN-bd"/>
</dbReference>
<dbReference type="KEGG" id="sbae:DSM104329_04553"/>
<dbReference type="RefSeq" id="WP_259312160.1">
    <property type="nucleotide sequence ID" value="NZ_CP087164.1"/>
</dbReference>
<dbReference type="EMBL" id="CP087164">
    <property type="protein sequence ID" value="UGS38130.1"/>
    <property type="molecule type" value="Genomic_DNA"/>
</dbReference>
<feature type="domain" description="Pyridoxamine 5'-phosphate oxidase N-terminal" evidence="2">
    <location>
        <begin position="2"/>
        <end position="104"/>
    </location>
</feature>
<dbReference type="PANTHER" id="PTHR35176:SF6">
    <property type="entry name" value="HEME OXYGENASE HI_0854-RELATED"/>
    <property type="match status" value="1"/>
</dbReference>